<organism evidence="2 3">
    <name type="scientific">Protopolystoma xenopodis</name>
    <dbReference type="NCBI Taxonomy" id="117903"/>
    <lineage>
        <taxon>Eukaryota</taxon>
        <taxon>Metazoa</taxon>
        <taxon>Spiralia</taxon>
        <taxon>Lophotrochozoa</taxon>
        <taxon>Platyhelminthes</taxon>
        <taxon>Monogenea</taxon>
        <taxon>Polyopisthocotylea</taxon>
        <taxon>Polystomatidea</taxon>
        <taxon>Polystomatidae</taxon>
        <taxon>Protopolystoma</taxon>
    </lineage>
</organism>
<dbReference type="InterPro" id="IPR041491">
    <property type="entry name" value="TRPM_SLOG"/>
</dbReference>
<dbReference type="EMBL" id="CAAALY010004805">
    <property type="protein sequence ID" value="VEL08815.1"/>
    <property type="molecule type" value="Genomic_DNA"/>
</dbReference>
<gene>
    <name evidence="2" type="ORF">PXEA_LOCUS2255</name>
</gene>
<dbReference type="InterPro" id="IPR050927">
    <property type="entry name" value="TRPM"/>
</dbReference>
<reference evidence="2" key="1">
    <citation type="submission" date="2018-11" db="EMBL/GenBank/DDBJ databases">
        <authorList>
            <consortium name="Pathogen Informatics"/>
        </authorList>
    </citation>
    <scope>NUCLEOTIDE SEQUENCE</scope>
</reference>
<accession>A0A448WD30</accession>
<dbReference type="OrthoDB" id="6238217at2759"/>
<proteinExistence type="predicted"/>
<evidence type="ECO:0000259" key="1">
    <source>
        <dbReference type="Pfam" id="PF18139"/>
    </source>
</evidence>
<dbReference type="PANTHER" id="PTHR13800">
    <property type="entry name" value="TRANSIENT RECEPTOR POTENTIAL CATION CHANNEL, SUBFAMILY M, MEMBER 6"/>
    <property type="match status" value="1"/>
</dbReference>
<dbReference type="GO" id="GO:0005886">
    <property type="term" value="C:plasma membrane"/>
    <property type="evidence" value="ECO:0007669"/>
    <property type="project" value="TreeGrafter"/>
</dbReference>
<dbReference type="AlphaFoldDB" id="A0A448WD30"/>
<comment type="caution">
    <text evidence="2">The sequence shown here is derived from an EMBL/GenBank/DDBJ whole genome shotgun (WGS) entry which is preliminary data.</text>
</comment>
<name>A0A448WD30_9PLAT</name>
<evidence type="ECO:0000313" key="3">
    <source>
        <dbReference type="Proteomes" id="UP000784294"/>
    </source>
</evidence>
<sequence length="90" mass="10072">MIKAVRTSDALIITSGLNLGIIKAVGDALEEGEIYHCDGGLDSRFKKTKCIGIAPWGYVLHREKLVNVSQHHWPLTITFLKPFFLSNFTE</sequence>
<dbReference type="Proteomes" id="UP000784294">
    <property type="component" value="Unassembled WGS sequence"/>
</dbReference>
<dbReference type="PANTHER" id="PTHR13800:SF1">
    <property type="entry name" value="TRANSIENT RECEPTOR POTENTIAL CATION CHANNEL TRPM"/>
    <property type="match status" value="1"/>
</dbReference>
<evidence type="ECO:0000313" key="2">
    <source>
        <dbReference type="EMBL" id="VEL08815.1"/>
    </source>
</evidence>
<dbReference type="GO" id="GO:0005261">
    <property type="term" value="F:monoatomic cation channel activity"/>
    <property type="evidence" value="ECO:0007669"/>
    <property type="project" value="TreeGrafter"/>
</dbReference>
<dbReference type="GO" id="GO:0030001">
    <property type="term" value="P:metal ion transport"/>
    <property type="evidence" value="ECO:0007669"/>
    <property type="project" value="TreeGrafter"/>
</dbReference>
<protein>
    <recommendedName>
        <fullName evidence="1">TRPM SLOG domain-containing protein</fullName>
    </recommendedName>
</protein>
<dbReference type="Pfam" id="PF18139">
    <property type="entry name" value="LSDAT_euk"/>
    <property type="match status" value="1"/>
</dbReference>
<feature type="domain" description="TRPM SLOG" evidence="1">
    <location>
        <begin position="1"/>
        <end position="68"/>
    </location>
</feature>
<keyword evidence="3" id="KW-1185">Reference proteome</keyword>